<dbReference type="OrthoDB" id="288590at2759"/>
<dbReference type="OMA" id="EANTREM"/>
<proteinExistence type="inferred from homology"/>
<protein>
    <submittedName>
        <fullName evidence="6">Clavaminate synthase-like protein</fullName>
    </submittedName>
</protein>
<dbReference type="SUPFAM" id="SSF51197">
    <property type="entry name" value="Clavaminate synthase-like"/>
    <property type="match status" value="1"/>
</dbReference>
<dbReference type="GO" id="GO:0046872">
    <property type="term" value="F:metal ion binding"/>
    <property type="evidence" value="ECO:0007669"/>
    <property type="project" value="UniProtKB-KW"/>
</dbReference>
<dbReference type="STRING" id="1344416.A0A139AFX2"/>
<sequence>MTVPQSPDVHQSVSPSSIPITKLELQPGAAPGVDNIPLVDLDLLKTGNPEDEKQFYDALRSALFDYGFLYIKGAITQDDIEEAIGAAKTFFALPLATKLLLDARDDPHFRGYMHLCGEVTQFKSNLRENLDFGFDEAEVTDPSAPLWQRVLEGPNRWPDPALLPNFRAPIERYFTTCHTTSLLLFRHIVRILGCSESHIQRLFVDNPPFLFAKLAFYPALSEEEERNQPEGFVQGIGPHRDAGSWLTLLVQDEPGLQVQRHDGTWLDAPPVPGTIVANIGLPLELFTHGAARATTHRVDTRQIRRGRTSLPYFLMPNFSTPLSQLPLSSLLAAGVPVDKRFVTDADSSWNGEELRDLGERWMLNRTKQYPEVAKKYWPELVEKYGVK</sequence>
<keyword evidence="2 4" id="KW-0479">Metal-binding</keyword>
<feature type="domain" description="Fe2OG dioxygenase" evidence="5">
    <location>
        <begin position="208"/>
        <end position="316"/>
    </location>
</feature>
<evidence type="ECO:0000256" key="3">
    <source>
        <dbReference type="ARBA" id="ARBA00023004"/>
    </source>
</evidence>
<dbReference type="PROSITE" id="PS51471">
    <property type="entry name" value="FE2OG_OXY"/>
    <property type="match status" value="1"/>
</dbReference>
<dbReference type="AlphaFoldDB" id="A0A139AFX2"/>
<dbReference type="GO" id="GO:0016491">
    <property type="term" value="F:oxidoreductase activity"/>
    <property type="evidence" value="ECO:0007669"/>
    <property type="project" value="UniProtKB-KW"/>
</dbReference>
<evidence type="ECO:0000313" key="7">
    <source>
        <dbReference type="Proteomes" id="UP000070544"/>
    </source>
</evidence>
<dbReference type="Gene3D" id="2.60.120.330">
    <property type="entry name" value="B-lactam Antibiotic, Isopenicillin N Synthase, Chain"/>
    <property type="match status" value="1"/>
</dbReference>
<keyword evidence="7" id="KW-1185">Reference proteome</keyword>
<dbReference type="Pfam" id="PF03171">
    <property type="entry name" value="2OG-FeII_Oxy"/>
    <property type="match status" value="1"/>
</dbReference>
<dbReference type="EMBL" id="KQ965760">
    <property type="protein sequence ID" value="KXS15696.1"/>
    <property type="molecule type" value="Genomic_DNA"/>
</dbReference>
<comment type="similarity">
    <text evidence="1 4">Belongs to the iron/ascorbate-dependent oxidoreductase family.</text>
</comment>
<keyword evidence="4" id="KW-0560">Oxidoreductase</keyword>
<dbReference type="InterPro" id="IPR044861">
    <property type="entry name" value="IPNS-like_FE2OG_OXY"/>
</dbReference>
<dbReference type="InterPro" id="IPR005123">
    <property type="entry name" value="Oxoglu/Fe-dep_dioxygenase_dom"/>
</dbReference>
<dbReference type="PANTHER" id="PTHR47991">
    <property type="entry name" value="OXOGLUTARATE/IRON-DEPENDENT DIOXYGENASE"/>
    <property type="match status" value="1"/>
</dbReference>
<accession>A0A139AFX2</accession>
<evidence type="ECO:0000313" key="6">
    <source>
        <dbReference type="EMBL" id="KXS15696.1"/>
    </source>
</evidence>
<evidence type="ECO:0000256" key="2">
    <source>
        <dbReference type="ARBA" id="ARBA00022723"/>
    </source>
</evidence>
<dbReference type="InterPro" id="IPR050295">
    <property type="entry name" value="Plant_2OG-oxidoreductases"/>
</dbReference>
<gene>
    <name evidence="6" type="ORF">M427DRAFT_56526</name>
</gene>
<dbReference type="InterPro" id="IPR026992">
    <property type="entry name" value="DIOX_N"/>
</dbReference>
<keyword evidence="3 4" id="KW-0408">Iron</keyword>
<dbReference type="Pfam" id="PF14226">
    <property type="entry name" value="DIOX_N"/>
    <property type="match status" value="1"/>
</dbReference>
<evidence type="ECO:0000256" key="1">
    <source>
        <dbReference type="ARBA" id="ARBA00008056"/>
    </source>
</evidence>
<evidence type="ECO:0000256" key="4">
    <source>
        <dbReference type="RuleBase" id="RU003682"/>
    </source>
</evidence>
<reference evidence="6 7" key="1">
    <citation type="journal article" date="2015" name="Genome Biol. Evol.">
        <title>Phylogenomic analyses indicate that early fungi evolved digesting cell walls of algal ancestors of land plants.</title>
        <authorList>
            <person name="Chang Y."/>
            <person name="Wang S."/>
            <person name="Sekimoto S."/>
            <person name="Aerts A.L."/>
            <person name="Choi C."/>
            <person name="Clum A."/>
            <person name="LaButti K.M."/>
            <person name="Lindquist E.A."/>
            <person name="Yee Ngan C."/>
            <person name="Ohm R.A."/>
            <person name="Salamov A.A."/>
            <person name="Grigoriev I.V."/>
            <person name="Spatafora J.W."/>
            <person name="Berbee M.L."/>
        </authorList>
    </citation>
    <scope>NUCLEOTIDE SEQUENCE [LARGE SCALE GENOMIC DNA]</scope>
    <source>
        <strain evidence="6 7">JEL478</strain>
    </source>
</reference>
<dbReference type="Proteomes" id="UP000070544">
    <property type="component" value="Unassembled WGS sequence"/>
</dbReference>
<organism evidence="6 7">
    <name type="scientific">Gonapodya prolifera (strain JEL478)</name>
    <name type="common">Monoblepharis prolifera</name>
    <dbReference type="NCBI Taxonomy" id="1344416"/>
    <lineage>
        <taxon>Eukaryota</taxon>
        <taxon>Fungi</taxon>
        <taxon>Fungi incertae sedis</taxon>
        <taxon>Chytridiomycota</taxon>
        <taxon>Chytridiomycota incertae sedis</taxon>
        <taxon>Monoblepharidomycetes</taxon>
        <taxon>Monoblepharidales</taxon>
        <taxon>Gonapodyaceae</taxon>
        <taxon>Gonapodya</taxon>
    </lineage>
</organism>
<evidence type="ECO:0000259" key="5">
    <source>
        <dbReference type="PROSITE" id="PS51471"/>
    </source>
</evidence>
<name>A0A139AFX2_GONPJ</name>
<dbReference type="InterPro" id="IPR027443">
    <property type="entry name" value="IPNS-like_sf"/>
</dbReference>